<dbReference type="PANTHER" id="PTHR21071:SF4">
    <property type="entry name" value="UDP-N-ACETYLENOLPYRUVOYLGLUCOSAMINE REDUCTASE"/>
    <property type="match status" value="1"/>
</dbReference>
<keyword evidence="8 19" id="KW-0132">Cell division</keyword>
<dbReference type="Gene3D" id="3.30.465.10">
    <property type="match status" value="1"/>
</dbReference>
<dbReference type="GO" id="GO:0008360">
    <property type="term" value="P:regulation of cell shape"/>
    <property type="evidence" value="ECO:0007669"/>
    <property type="project" value="UniProtKB-KW"/>
</dbReference>
<evidence type="ECO:0000256" key="18">
    <source>
        <dbReference type="ARBA" id="ARBA00048914"/>
    </source>
</evidence>
<proteinExistence type="inferred from homology"/>
<keyword evidence="22" id="KW-1185">Reference proteome</keyword>
<dbReference type="InterPro" id="IPR016167">
    <property type="entry name" value="FAD-bd_PCMH_sub1"/>
</dbReference>
<dbReference type="GO" id="GO:0005829">
    <property type="term" value="C:cytosol"/>
    <property type="evidence" value="ECO:0007669"/>
    <property type="project" value="TreeGrafter"/>
</dbReference>
<evidence type="ECO:0000313" key="22">
    <source>
        <dbReference type="Proteomes" id="UP000537126"/>
    </source>
</evidence>
<keyword evidence="13 19" id="KW-0573">Peptidoglycan synthesis</keyword>
<keyword evidence="7 19" id="KW-0963">Cytoplasm</keyword>
<dbReference type="GO" id="GO:0009252">
    <property type="term" value="P:peptidoglycan biosynthetic process"/>
    <property type="evidence" value="ECO:0007669"/>
    <property type="project" value="UniProtKB-UniRule"/>
</dbReference>
<gene>
    <name evidence="19" type="primary">murB</name>
    <name evidence="21" type="ORF">FHS56_000114</name>
</gene>
<feature type="domain" description="FAD-binding PCMH-type" evidence="20">
    <location>
        <begin position="23"/>
        <end position="194"/>
    </location>
</feature>
<dbReference type="Pfam" id="PF01565">
    <property type="entry name" value="FAD_binding_4"/>
    <property type="match status" value="1"/>
</dbReference>
<comment type="catalytic activity">
    <reaction evidence="18 19">
        <text>UDP-N-acetyl-alpha-D-muramate + NADP(+) = UDP-N-acetyl-3-O-(1-carboxyvinyl)-alpha-D-glucosamine + NADPH + H(+)</text>
        <dbReference type="Rhea" id="RHEA:12248"/>
        <dbReference type="ChEBI" id="CHEBI:15378"/>
        <dbReference type="ChEBI" id="CHEBI:57783"/>
        <dbReference type="ChEBI" id="CHEBI:58349"/>
        <dbReference type="ChEBI" id="CHEBI:68483"/>
        <dbReference type="ChEBI" id="CHEBI:70757"/>
        <dbReference type="EC" id="1.3.1.98"/>
    </reaction>
</comment>
<dbReference type="InterPro" id="IPR036635">
    <property type="entry name" value="MurB_C_sf"/>
</dbReference>
<feature type="active site" evidence="19">
    <location>
        <position position="170"/>
    </location>
</feature>
<evidence type="ECO:0000256" key="16">
    <source>
        <dbReference type="ARBA" id="ARBA00023316"/>
    </source>
</evidence>
<evidence type="ECO:0000256" key="10">
    <source>
        <dbReference type="ARBA" id="ARBA00022827"/>
    </source>
</evidence>
<dbReference type="Pfam" id="PF02873">
    <property type="entry name" value="MurB_C"/>
    <property type="match status" value="1"/>
</dbReference>
<evidence type="ECO:0000256" key="11">
    <source>
        <dbReference type="ARBA" id="ARBA00022857"/>
    </source>
</evidence>
<evidence type="ECO:0000256" key="12">
    <source>
        <dbReference type="ARBA" id="ARBA00022960"/>
    </source>
</evidence>
<dbReference type="EMBL" id="JAASRN010000001">
    <property type="protein sequence ID" value="NIK72628.1"/>
    <property type="molecule type" value="Genomic_DNA"/>
</dbReference>
<evidence type="ECO:0000256" key="8">
    <source>
        <dbReference type="ARBA" id="ARBA00022618"/>
    </source>
</evidence>
<dbReference type="RefSeq" id="WP_166917947.1">
    <property type="nucleotide sequence ID" value="NZ_JAASRN010000001.1"/>
</dbReference>
<dbReference type="InterPro" id="IPR011601">
    <property type="entry name" value="MurB_C"/>
</dbReference>
<evidence type="ECO:0000256" key="1">
    <source>
        <dbReference type="ARBA" id="ARBA00001974"/>
    </source>
</evidence>
<dbReference type="InterPro" id="IPR006094">
    <property type="entry name" value="Oxid_FAD_bind_N"/>
</dbReference>
<evidence type="ECO:0000256" key="14">
    <source>
        <dbReference type="ARBA" id="ARBA00023002"/>
    </source>
</evidence>
<comment type="function">
    <text evidence="2 19">Cell wall formation.</text>
</comment>
<keyword evidence="16 19" id="KW-0961">Cell wall biogenesis/degradation</keyword>
<dbReference type="InterPro" id="IPR016169">
    <property type="entry name" value="FAD-bd_PCMH_sub2"/>
</dbReference>
<comment type="cofactor">
    <cofactor evidence="1 19">
        <name>FAD</name>
        <dbReference type="ChEBI" id="CHEBI:57692"/>
    </cofactor>
</comment>
<comment type="similarity">
    <text evidence="19">Belongs to the MurB family.</text>
</comment>
<dbReference type="Gene3D" id="3.30.43.10">
    <property type="entry name" value="Uridine Diphospho-n-acetylenolpyruvylglucosamine Reductase, domain 2"/>
    <property type="match status" value="1"/>
</dbReference>
<evidence type="ECO:0000256" key="19">
    <source>
        <dbReference type="HAMAP-Rule" id="MF_00037"/>
    </source>
</evidence>
<dbReference type="Gene3D" id="3.90.78.10">
    <property type="entry name" value="UDP-N-acetylenolpyruvoylglucosamine reductase, C-terminal domain"/>
    <property type="match status" value="1"/>
</dbReference>
<comment type="caution">
    <text evidence="21">The sequence shown here is derived from an EMBL/GenBank/DDBJ whole genome shotgun (WGS) entry which is preliminary data.</text>
</comment>
<reference evidence="21 22" key="1">
    <citation type="submission" date="2020-03" db="EMBL/GenBank/DDBJ databases">
        <title>Genomic Encyclopedia of Type Strains, Phase IV (KMG-IV): sequencing the most valuable type-strain genomes for metagenomic binning, comparative biology and taxonomic classification.</title>
        <authorList>
            <person name="Goeker M."/>
        </authorList>
    </citation>
    <scope>NUCLEOTIDE SEQUENCE [LARGE SCALE GENOMIC DNA]</scope>
    <source>
        <strain evidence="21 22">DSM 5718</strain>
    </source>
</reference>
<comment type="subcellular location">
    <subcellularLocation>
        <location evidence="3 19">Cytoplasm</location>
    </subcellularLocation>
</comment>
<keyword evidence="14 19" id="KW-0560">Oxidoreductase</keyword>
<dbReference type="GO" id="GO:0071949">
    <property type="term" value="F:FAD binding"/>
    <property type="evidence" value="ECO:0007669"/>
    <property type="project" value="InterPro"/>
</dbReference>
<evidence type="ECO:0000256" key="4">
    <source>
        <dbReference type="ARBA" id="ARBA00004752"/>
    </source>
</evidence>
<evidence type="ECO:0000256" key="2">
    <source>
        <dbReference type="ARBA" id="ARBA00003921"/>
    </source>
</evidence>
<keyword evidence="9 19" id="KW-0285">Flavoprotein</keyword>
<feature type="active site" description="Proton donor" evidence="19">
    <location>
        <position position="244"/>
    </location>
</feature>
<evidence type="ECO:0000313" key="21">
    <source>
        <dbReference type="EMBL" id="NIK72628.1"/>
    </source>
</evidence>
<organism evidence="21 22">
    <name type="scientific">Thermonema lapsum</name>
    <dbReference type="NCBI Taxonomy" id="28195"/>
    <lineage>
        <taxon>Bacteria</taxon>
        <taxon>Pseudomonadati</taxon>
        <taxon>Bacteroidota</taxon>
        <taxon>Cytophagia</taxon>
        <taxon>Cytophagales</taxon>
        <taxon>Thermonemataceae</taxon>
        <taxon>Thermonema</taxon>
    </lineage>
</organism>
<dbReference type="GO" id="GO:0071555">
    <property type="term" value="P:cell wall organization"/>
    <property type="evidence" value="ECO:0007669"/>
    <property type="project" value="UniProtKB-KW"/>
</dbReference>
<dbReference type="PROSITE" id="PS51387">
    <property type="entry name" value="FAD_PCMH"/>
    <property type="match status" value="1"/>
</dbReference>
<dbReference type="EC" id="1.3.1.98" evidence="5 19"/>
<dbReference type="PANTHER" id="PTHR21071">
    <property type="entry name" value="UDP-N-ACETYLENOLPYRUVOYLGLUCOSAMINE REDUCTASE"/>
    <property type="match status" value="1"/>
</dbReference>
<keyword evidence="15 19" id="KW-0131">Cell cycle</keyword>
<comment type="pathway">
    <text evidence="4 19">Cell wall biogenesis; peptidoglycan biosynthesis.</text>
</comment>
<evidence type="ECO:0000256" key="17">
    <source>
        <dbReference type="ARBA" id="ARBA00031026"/>
    </source>
</evidence>
<keyword evidence="12 19" id="KW-0133">Cell shape</keyword>
<dbReference type="SUPFAM" id="SSF56194">
    <property type="entry name" value="Uridine diphospho-N-Acetylenolpyruvylglucosamine reductase, MurB, C-terminal domain"/>
    <property type="match status" value="1"/>
</dbReference>
<sequence>MKLFSSDLNITEDVSLKAWNTLGLEARARYYLAACSDVQAIEAMERAHAAALPVLVLGGGSNILFVGDWQGLVLHVHTAGKKLLQETESEVLIEAAAGENWHALVMWAVSQGWGGIENLALIPGTVGAAPIQNIGAYGVELKDVLEQVCVWIAGEGIVWLKNEDCALGYRDSIFKQMARGDYLVLSIRLRLQKQKRPNLSYYALKQYFEEKGIVAPTIAEVAQAVIDIRRSKLPDPAQIGNAGSFFKNPVVERQQFERLRAQYPSMPFFEVDEQQVKIPAAWLIEQCGWKGKRRGAVGVHEHQALVLVHYGGGSGSELWQLAQDIQKDVLSRFGIALQPEVNVLGGD</sequence>
<dbReference type="HAMAP" id="MF_00037">
    <property type="entry name" value="MurB"/>
    <property type="match status" value="1"/>
</dbReference>
<dbReference type="SUPFAM" id="SSF56176">
    <property type="entry name" value="FAD-binding/transporter-associated domain-like"/>
    <property type="match status" value="1"/>
</dbReference>
<evidence type="ECO:0000256" key="5">
    <source>
        <dbReference type="ARBA" id="ARBA00012518"/>
    </source>
</evidence>
<evidence type="ECO:0000256" key="13">
    <source>
        <dbReference type="ARBA" id="ARBA00022984"/>
    </source>
</evidence>
<dbReference type="NCBIfam" id="NF010478">
    <property type="entry name" value="PRK13903.1"/>
    <property type="match status" value="1"/>
</dbReference>
<evidence type="ECO:0000256" key="15">
    <source>
        <dbReference type="ARBA" id="ARBA00023306"/>
    </source>
</evidence>
<dbReference type="InterPro" id="IPR003170">
    <property type="entry name" value="MurB"/>
</dbReference>
<dbReference type="GO" id="GO:0051301">
    <property type="term" value="P:cell division"/>
    <property type="evidence" value="ECO:0007669"/>
    <property type="project" value="UniProtKB-KW"/>
</dbReference>
<evidence type="ECO:0000259" key="20">
    <source>
        <dbReference type="PROSITE" id="PS51387"/>
    </source>
</evidence>
<dbReference type="GO" id="GO:0008762">
    <property type="term" value="F:UDP-N-acetylmuramate dehydrogenase activity"/>
    <property type="evidence" value="ECO:0007669"/>
    <property type="project" value="UniProtKB-UniRule"/>
</dbReference>
<dbReference type="UniPathway" id="UPA00219"/>
<keyword evidence="10 19" id="KW-0274">FAD</keyword>
<evidence type="ECO:0000256" key="6">
    <source>
        <dbReference type="ARBA" id="ARBA00015188"/>
    </source>
</evidence>
<dbReference type="InterPro" id="IPR016166">
    <property type="entry name" value="FAD-bd_PCMH"/>
</dbReference>
<evidence type="ECO:0000256" key="9">
    <source>
        <dbReference type="ARBA" id="ARBA00022630"/>
    </source>
</evidence>
<dbReference type="NCBIfam" id="TIGR00179">
    <property type="entry name" value="murB"/>
    <property type="match status" value="1"/>
</dbReference>
<accession>A0A846MM69</accession>
<keyword evidence="11 19" id="KW-0521">NADP</keyword>
<dbReference type="AlphaFoldDB" id="A0A846MM69"/>
<evidence type="ECO:0000256" key="3">
    <source>
        <dbReference type="ARBA" id="ARBA00004496"/>
    </source>
</evidence>
<evidence type="ECO:0000256" key="7">
    <source>
        <dbReference type="ARBA" id="ARBA00022490"/>
    </source>
</evidence>
<name>A0A846MM69_9BACT</name>
<protein>
    <recommendedName>
        <fullName evidence="6 19">UDP-N-acetylenolpyruvoylglucosamine reductase</fullName>
        <ecNumber evidence="5 19">1.3.1.98</ecNumber>
    </recommendedName>
    <alternativeName>
        <fullName evidence="17 19">UDP-N-acetylmuramate dehydrogenase</fullName>
    </alternativeName>
</protein>
<dbReference type="Proteomes" id="UP000537126">
    <property type="component" value="Unassembled WGS sequence"/>
</dbReference>
<feature type="active site" evidence="19">
    <location>
        <position position="340"/>
    </location>
</feature>
<dbReference type="InterPro" id="IPR036318">
    <property type="entry name" value="FAD-bd_PCMH-like_sf"/>
</dbReference>
<dbReference type="NCBIfam" id="NF000755">
    <property type="entry name" value="PRK00046.1"/>
    <property type="match status" value="1"/>
</dbReference>